<dbReference type="SMART" id="SM00360">
    <property type="entry name" value="RRM"/>
    <property type="match status" value="1"/>
</dbReference>
<dbReference type="GeneID" id="121138556"/>
<dbReference type="InterPro" id="IPR000504">
    <property type="entry name" value="RRM_dom"/>
</dbReference>
<dbReference type="Gene3D" id="3.30.70.330">
    <property type="match status" value="1"/>
</dbReference>
<proteinExistence type="predicted"/>
<keyword evidence="2 3" id="KW-0694">RNA-binding</keyword>
<dbReference type="Pfam" id="PF00076">
    <property type="entry name" value="RRM_1"/>
    <property type="match status" value="1"/>
</dbReference>
<sequence>MCPPMTDKMDMSLDNIIKLNQSQRGSHGGGRCCSNAGSQSDHRWSMQASMQGNRGIGPLRNWTCVSGSTTGSNRNRLTPYNRNKQLPDKWQEDLFHRGFWDEASMEMSGKLLVSKLDCKVSDVDIQELFAEFGTLKKSAVHYDRSVRCLGKADVHFEQKADALRAMKQYNGVPLDGQPMNIQLVSSRIDTPRRPAQKMNRGGMTRNRGSLSFGGGGTQRGTRGGSRERDRGTSRNSKQQLSVEQWMQSLGLPSTKVL</sequence>
<evidence type="ECO:0000313" key="6">
    <source>
        <dbReference type="Proteomes" id="UP000886700"/>
    </source>
</evidence>
<dbReference type="PANTHER" id="PTHR19965">
    <property type="entry name" value="RNA AND EXPORT FACTOR BINDING PROTEIN"/>
    <property type="match status" value="1"/>
</dbReference>
<feature type="region of interest" description="Disordered" evidence="4">
    <location>
        <begin position="186"/>
        <end position="257"/>
    </location>
</feature>
<dbReference type="PROSITE" id="PS50102">
    <property type="entry name" value="RRM"/>
    <property type="match status" value="1"/>
</dbReference>
<name>A0ABM2X2Q3_MESAU</name>
<feature type="compositionally biased region" description="Polar residues" evidence="4">
    <location>
        <begin position="233"/>
        <end position="257"/>
    </location>
</feature>
<keyword evidence="1" id="KW-0813">Transport</keyword>
<dbReference type="PANTHER" id="PTHR19965:SF82">
    <property type="entry name" value="THO COMPLEX SUBUNIT 4"/>
    <property type="match status" value="1"/>
</dbReference>
<evidence type="ECO:0000259" key="5">
    <source>
        <dbReference type="PROSITE" id="PS50102"/>
    </source>
</evidence>
<dbReference type="CDD" id="cd12680">
    <property type="entry name" value="RRM_THOC4"/>
    <property type="match status" value="1"/>
</dbReference>
<dbReference type="InterPro" id="IPR051229">
    <property type="entry name" value="ALYREF_mRNA_export"/>
</dbReference>
<keyword evidence="1" id="KW-0509">mRNA transport</keyword>
<evidence type="ECO:0000313" key="7">
    <source>
        <dbReference type="RefSeq" id="XP_040597169.1"/>
    </source>
</evidence>
<organism evidence="6 7">
    <name type="scientific">Mesocricetus auratus</name>
    <name type="common">Golden hamster</name>
    <dbReference type="NCBI Taxonomy" id="10036"/>
    <lineage>
        <taxon>Eukaryota</taxon>
        <taxon>Metazoa</taxon>
        <taxon>Chordata</taxon>
        <taxon>Craniata</taxon>
        <taxon>Vertebrata</taxon>
        <taxon>Euteleostomi</taxon>
        <taxon>Mammalia</taxon>
        <taxon>Eutheria</taxon>
        <taxon>Euarchontoglires</taxon>
        <taxon>Glires</taxon>
        <taxon>Rodentia</taxon>
        <taxon>Myomorpha</taxon>
        <taxon>Muroidea</taxon>
        <taxon>Cricetidae</taxon>
        <taxon>Cricetinae</taxon>
        <taxon>Mesocricetus</taxon>
    </lineage>
</organism>
<evidence type="ECO:0000256" key="1">
    <source>
        <dbReference type="ARBA" id="ARBA00022816"/>
    </source>
</evidence>
<protein>
    <submittedName>
        <fullName evidence="7">THO complex subunit 4-like</fullName>
    </submittedName>
</protein>
<dbReference type="InterPro" id="IPR012677">
    <property type="entry name" value="Nucleotide-bd_a/b_plait_sf"/>
</dbReference>
<dbReference type="RefSeq" id="XP_040597169.1">
    <property type="nucleotide sequence ID" value="XM_040741235.1"/>
</dbReference>
<reference evidence="7" key="1">
    <citation type="submission" date="2025-08" db="UniProtKB">
        <authorList>
            <consortium name="RefSeq"/>
        </authorList>
    </citation>
    <scope>IDENTIFICATION</scope>
    <source>
        <tissue evidence="7">Liver</tissue>
    </source>
</reference>
<dbReference type="InterPro" id="IPR035979">
    <property type="entry name" value="RBD_domain_sf"/>
</dbReference>
<feature type="compositionally biased region" description="Gly residues" evidence="4">
    <location>
        <begin position="211"/>
        <end position="223"/>
    </location>
</feature>
<keyword evidence="6" id="KW-1185">Reference proteome</keyword>
<evidence type="ECO:0000256" key="2">
    <source>
        <dbReference type="ARBA" id="ARBA00022884"/>
    </source>
</evidence>
<accession>A0ABM2X2Q3</accession>
<evidence type="ECO:0000256" key="3">
    <source>
        <dbReference type="PROSITE-ProRule" id="PRU00176"/>
    </source>
</evidence>
<dbReference type="SUPFAM" id="SSF54928">
    <property type="entry name" value="RNA-binding domain, RBD"/>
    <property type="match status" value="1"/>
</dbReference>
<gene>
    <name evidence="7" type="primary">LOC121138556</name>
</gene>
<dbReference type="Proteomes" id="UP000886700">
    <property type="component" value="Unplaced"/>
</dbReference>
<feature type="domain" description="RRM" evidence="5">
    <location>
        <begin position="109"/>
        <end position="186"/>
    </location>
</feature>
<evidence type="ECO:0000256" key="4">
    <source>
        <dbReference type="SAM" id="MobiDB-lite"/>
    </source>
</evidence>